<accession>A0AA96GR19</accession>
<dbReference type="EMBL" id="CP116968">
    <property type="protein sequence ID" value="WNM61976.1"/>
    <property type="molecule type" value="Genomic_DNA"/>
</dbReference>
<reference evidence="2 3" key="1">
    <citation type="submission" date="2023-01" db="EMBL/GenBank/DDBJ databases">
        <title>Cultivation and genomic characterization of new, ubiquitous marine nitrite-oxidizing bacteria from the Nitrospirales.</title>
        <authorList>
            <person name="Mueller A.J."/>
            <person name="Daebeler A."/>
            <person name="Herbold C.W."/>
            <person name="Kirkegaard R.H."/>
            <person name="Daims H."/>
        </authorList>
    </citation>
    <scope>NUCLEOTIDE SEQUENCE [LARGE SCALE GENOMIC DNA]</scope>
    <source>
        <strain evidence="2 3">DK</strain>
    </source>
</reference>
<dbReference type="PANTHER" id="PTHR42852">
    <property type="entry name" value="THIOL:DISULFIDE INTERCHANGE PROTEIN DSBE"/>
    <property type="match status" value="1"/>
</dbReference>
<dbReference type="Gene3D" id="3.40.30.10">
    <property type="entry name" value="Glutaredoxin"/>
    <property type="match status" value="1"/>
</dbReference>
<sequence>MALALGNPSSTPFILSRFDIPQTLPPFQLRTLQGTSIHSDELEGRVLNLNFLATWCGPCKEEMPSLERLRQKFPADQLAILAVTTDIRPREIKVFWQQLQLHFDALLDEQEELSQALMVRNLPTTVIVDAHGHLSQRIMGPREWDSPESVAYIHNLLNPK</sequence>
<dbReference type="InterPro" id="IPR013766">
    <property type="entry name" value="Thioredoxin_domain"/>
</dbReference>
<dbReference type="InterPro" id="IPR036249">
    <property type="entry name" value="Thioredoxin-like_sf"/>
</dbReference>
<dbReference type="SUPFAM" id="SSF52833">
    <property type="entry name" value="Thioredoxin-like"/>
    <property type="match status" value="1"/>
</dbReference>
<dbReference type="KEGG" id="nneo:PQG83_19885"/>
<gene>
    <name evidence="2" type="ORF">PQG83_19885</name>
</gene>
<dbReference type="PANTHER" id="PTHR42852:SF13">
    <property type="entry name" value="PROTEIN DIPZ"/>
    <property type="match status" value="1"/>
</dbReference>
<protein>
    <submittedName>
        <fullName evidence="2">TlpA disulfide reductase family protein</fullName>
    </submittedName>
</protein>
<evidence type="ECO:0000259" key="1">
    <source>
        <dbReference type="PROSITE" id="PS51352"/>
    </source>
</evidence>
<dbReference type="InterPro" id="IPR050553">
    <property type="entry name" value="Thioredoxin_ResA/DsbE_sf"/>
</dbReference>
<dbReference type="RefSeq" id="WP_312744788.1">
    <property type="nucleotide sequence ID" value="NZ_CP116968.1"/>
</dbReference>
<dbReference type="Proteomes" id="UP001302494">
    <property type="component" value="Chromosome"/>
</dbReference>
<evidence type="ECO:0000313" key="3">
    <source>
        <dbReference type="Proteomes" id="UP001302494"/>
    </source>
</evidence>
<dbReference type="PROSITE" id="PS51352">
    <property type="entry name" value="THIOREDOXIN_2"/>
    <property type="match status" value="1"/>
</dbReference>
<dbReference type="Pfam" id="PF00578">
    <property type="entry name" value="AhpC-TSA"/>
    <property type="match status" value="1"/>
</dbReference>
<organism evidence="2 3">
    <name type="scientific">Candidatus Nitrospira neomarina</name>
    <dbReference type="NCBI Taxonomy" id="3020899"/>
    <lineage>
        <taxon>Bacteria</taxon>
        <taxon>Pseudomonadati</taxon>
        <taxon>Nitrospirota</taxon>
        <taxon>Nitrospiria</taxon>
        <taxon>Nitrospirales</taxon>
        <taxon>Nitrospiraceae</taxon>
        <taxon>Nitrospira</taxon>
    </lineage>
</organism>
<dbReference type="GO" id="GO:0016209">
    <property type="term" value="F:antioxidant activity"/>
    <property type="evidence" value="ECO:0007669"/>
    <property type="project" value="InterPro"/>
</dbReference>
<dbReference type="InterPro" id="IPR000866">
    <property type="entry name" value="AhpC/TSA"/>
</dbReference>
<dbReference type="CDD" id="cd02966">
    <property type="entry name" value="TlpA_like_family"/>
    <property type="match status" value="1"/>
</dbReference>
<feature type="domain" description="Thioredoxin" evidence="1">
    <location>
        <begin position="18"/>
        <end position="158"/>
    </location>
</feature>
<keyword evidence="3" id="KW-1185">Reference proteome</keyword>
<dbReference type="AlphaFoldDB" id="A0AA96GR19"/>
<name>A0AA96GR19_9BACT</name>
<dbReference type="GO" id="GO:0016491">
    <property type="term" value="F:oxidoreductase activity"/>
    <property type="evidence" value="ECO:0007669"/>
    <property type="project" value="InterPro"/>
</dbReference>
<evidence type="ECO:0000313" key="2">
    <source>
        <dbReference type="EMBL" id="WNM61976.1"/>
    </source>
</evidence>
<proteinExistence type="predicted"/>